<feature type="domain" description="Transposase IS4-like" evidence="2">
    <location>
        <begin position="80"/>
        <end position="185"/>
    </location>
</feature>
<accession>A0A1U7CI89</accession>
<dbReference type="Pfam" id="PF01609">
    <property type="entry name" value="DDE_Tnp_1"/>
    <property type="match status" value="1"/>
</dbReference>
<proteinExistence type="predicted"/>
<dbReference type="GO" id="GO:0006313">
    <property type="term" value="P:DNA transposition"/>
    <property type="evidence" value="ECO:0007669"/>
    <property type="project" value="InterPro"/>
</dbReference>
<protein>
    <recommendedName>
        <fullName evidence="2">Transposase IS4-like domain-containing protein</fullName>
    </recommendedName>
</protein>
<dbReference type="InterPro" id="IPR012337">
    <property type="entry name" value="RNaseH-like_sf"/>
</dbReference>
<evidence type="ECO:0000313" key="4">
    <source>
        <dbReference type="Proteomes" id="UP000186309"/>
    </source>
</evidence>
<dbReference type="Proteomes" id="UP000186309">
    <property type="component" value="Chromosome"/>
</dbReference>
<dbReference type="KEGG" id="pbor:BSF38_00060"/>
<reference evidence="4" key="1">
    <citation type="submission" date="2016-12" db="EMBL/GenBank/DDBJ databases">
        <title>Comparative genomics of four Isosphaeraceae planctomycetes: a common pool of plasmids and glycoside hydrolase genes.</title>
        <authorList>
            <person name="Ivanova A."/>
        </authorList>
    </citation>
    <scope>NUCLEOTIDE SEQUENCE [LARGE SCALE GENOMIC DNA]</scope>
    <source>
        <strain evidence="4">PX4</strain>
    </source>
</reference>
<sequence length="213" mass="23405">MSIFLSQVLSDDHSCDDAVDRFQKFRFDQGLAAVAPETASYCEARRRLPEGLAWNLVRRTGRASHQRADDPWLFHGRAVKIPDGSTVTMPDTPENQAAHPQATSQEPGVGFPIARILVVFSLAVGTVLDAVLGPYQGKQTSELALLRQIMSVFHQSDVALADLFFCSYWVIAALQARGVDVVVRPDGVREAREGQSLSRASRHDVSMRLKTGS</sequence>
<dbReference type="SUPFAM" id="SSF53098">
    <property type="entry name" value="Ribonuclease H-like"/>
    <property type="match status" value="1"/>
</dbReference>
<dbReference type="InterPro" id="IPR002559">
    <property type="entry name" value="Transposase_11"/>
</dbReference>
<name>A0A1U7CI89_9BACT</name>
<evidence type="ECO:0000313" key="3">
    <source>
        <dbReference type="EMBL" id="APW58660.1"/>
    </source>
</evidence>
<organism evidence="3 4">
    <name type="scientific">Paludisphaera borealis</name>
    <dbReference type="NCBI Taxonomy" id="1387353"/>
    <lineage>
        <taxon>Bacteria</taxon>
        <taxon>Pseudomonadati</taxon>
        <taxon>Planctomycetota</taxon>
        <taxon>Planctomycetia</taxon>
        <taxon>Isosphaerales</taxon>
        <taxon>Isosphaeraceae</taxon>
        <taxon>Paludisphaera</taxon>
    </lineage>
</organism>
<feature type="compositionally biased region" description="Polar residues" evidence="1">
    <location>
        <begin position="85"/>
        <end position="95"/>
    </location>
</feature>
<dbReference type="GO" id="GO:0003677">
    <property type="term" value="F:DNA binding"/>
    <property type="evidence" value="ECO:0007669"/>
    <property type="project" value="InterPro"/>
</dbReference>
<dbReference type="EMBL" id="CP019082">
    <property type="protein sequence ID" value="APW58660.1"/>
    <property type="molecule type" value="Genomic_DNA"/>
</dbReference>
<keyword evidence="4" id="KW-1185">Reference proteome</keyword>
<gene>
    <name evidence="3" type="ORF">BSF38_00060</name>
</gene>
<evidence type="ECO:0000259" key="2">
    <source>
        <dbReference type="Pfam" id="PF01609"/>
    </source>
</evidence>
<dbReference type="GO" id="GO:0004803">
    <property type="term" value="F:transposase activity"/>
    <property type="evidence" value="ECO:0007669"/>
    <property type="project" value="InterPro"/>
</dbReference>
<feature type="region of interest" description="Disordered" evidence="1">
    <location>
        <begin position="85"/>
        <end position="106"/>
    </location>
</feature>
<dbReference type="AlphaFoldDB" id="A0A1U7CI89"/>
<evidence type="ECO:0000256" key="1">
    <source>
        <dbReference type="SAM" id="MobiDB-lite"/>
    </source>
</evidence>